<dbReference type="GO" id="GO:0016757">
    <property type="term" value="F:glycosyltransferase activity"/>
    <property type="evidence" value="ECO:0007669"/>
    <property type="project" value="UniProtKB-KW"/>
</dbReference>
<dbReference type="EMBL" id="LSRP01000095">
    <property type="protein sequence ID" value="OJF95289.1"/>
    <property type="molecule type" value="Genomic_DNA"/>
</dbReference>
<gene>
    <name evidence="5" type="ORF">AX760_19685</name>
</gene>
<dbReference type="InterPro" id="IPR001173">
    <property type="entry name" value="Glyco_trans_2-like"/>
</dbReference>
<dbReference type="Proteomes" id="UP000182661">
    <property type="component" value="Unassembled WGS sequence"/>
</dbReference>
<dbReference type="PANTHER" id="PTHR43179">
    <property type="entry name" value="RHAMNOSYLTRANSFERASE WBBL"/>
    <property type="match status" value="1"/>
</dbReference>
<keyword evidence="2" id="KW-0328">Glycosyltransferase</keyword>
<proteinExistence type="inferred from homology"/>
<evidence type="ECO:0000256" key="2">
    <source>
        <dbReference type="ARBA" id="ARBA00022676"/>
    </source>
</evidence>
<dbReference type="Gene3D" id="3.90.550.10">
    <property type="entry name" value="Spore Coat Polysaccharide Biosynthesis Protein SpsA, Chain A"/>
    <property type="match status" value="1"/>
</dbReference>
<dbReference type="AlphaFoldDB" id="A0A657LRG2"/>
<keyword evidence="6" id="KW-1185">Reference proteome</keyword>
<feature type="domain" description="Glycosyltransferase 2-like" evidence="4">
    <location>
        <begin position="4"/>
        <end position="129"/>
    </location>
</feature>
<reference evidence="5 6" key="1">
    <citation type="submission" date="2016-02" db="EMBL/GenBank/DDBJ databases">
        <title>Genome sequencing of a beta-galactosidase producing bacteria Rhizobium sp. 59.</title>
        <authorList>
            <person name="Wang D."/>
            <person name="Kot W."/>
            <person name="Qin Y."/>
            <person name="Hansen L."/>
            <person name="Naqvi K."/>
            <person name="Rensing C."/>
        </authorList>
    </citation>
    <scope>NUCLEOTIDE SEQUENCE [LARGE SCALE GENOMIC DNA]</scope>
    <source>
        <strain evidence="5 6">59</strain>
    </source>
</reference>
<dbReference type="RefSeq" id="WP_071833807.1">
    <property type="nucleotide sequence ID" value="NZ_LSRP01000095.1"/>
</dbReference>
<sequence length="282" mass="31550">MRISLVTTTMNRAREVGELLDCLELQTRKADEIVIVDQSADDATQVVVARYSDRLPITYVRDSRKGGARGRNLGYSKITGDIIGYPDDDCVFRPDTLERVYQAFAGDPGLGIFCGMSVTPKGVPSQGRWSGAKCTIDRYNVWITQTMYTTFYRAETFRQAGLFNEDLGVGAGTVWGSGEETELMLRALRNGAKGLYDPTFQISHPEPLAVIDHATLDRGRRYNRGFGRVMRMEGYPLWFVAYMSARPLLGAAASLVKGQFGQARYRAIAFSQRLRGWSDRLQ</sequence>
<comment type="caution">
    <text evidence="5">The sequence shown here is derived from an EMBL/GenBank/DDBJ whole genome shotgun (WGS) entry which is preliminary data.</text>
</comment>
<evidence type="ECO:0000313" key="6">
    <source>
        <dbReference type="Proteomes" id="UP000182661"/>
    </source>
</evidence>
<dbReference type="Pfam" id="PF00535">
    <property type="entry name" value="Glycos_transf_2"/>
    <property type="match status" value="1"/>
</dbReference>
<protein>
    <recommendedName>
        <fullName evidence="4">Glycosyltransferase 2-like domain-containing protein</fullName>
    </recommendedName>
</protein>
<evidence type="ECO:0000256" key="3">
    <source>
        <dbReference type="ARBA" id="ARBA00022679"/>
    </source>
</evidence>
<name>A0A657LRG2_9HYPH</name>
<comment type="similarity">
    <text evidence="1">Belongs to the glycosyltransferase 2 family.</text>
</comment>
<organism evidence="5 6">
    <name type="scientific">Pararhizobium antarcticum</name>
    <dbReference type="NCBI Taxonomy" id="1798805"/>
    <lineage>
        <taxon>Bacteria</taxon>
        <taxon>Pseudomonadati</taxon>
        <taxon>Pseudomonadota</taxon>
        <taxon>Alphaproteobacteria</taxon>
        <taxon>Hyphomicrobiales</taxon>
        <taxon>Rhizobiaceae</taxon>
        <taxon>Rhizobium/Agrobacterium group</taxon>
        <taxon>Pararhizobium</taxon>
    </lineage>
</organism>
<evidence type="ECO:0000259" key="4">
    <source>
        <dbReference type="Pfam" id="PF00535"/>
    </source>
</evidence>
<accession>A0A657LRG2</accession>
<keyword evidence="3" id="KW-0808">Transferase</keyword>
<dbReference type="PANTHER" id="PTHR43179:SF12">
    <property type="entry name" value="GALACTOFURANOSYLTRANSFERASE GLFT2"/>
    <property type="match status" value="1"/>
</dbReference>
<evidence type="ECO:0000313" key="5">
    <source>
        <dbReference type="EMBL" id="OJF95289.1"/>
    </source>
</evidence>
<dbReference type="SUPFAM" id="SSF53448">
    <property type="entry name" value="Nucleotide-diphospho-sugar transferases"/>
    <property type="match status" value="1"/>
</dbReference>
<dbReference type="OrthoDB" id="9801954at2"/>
<dbReference type="CDD" id="cd00761">
    <property type="entry name" value="Glyco_tranf_GTA_type"/>
    <property type="match status" value="1"/>
</dbReference>
<dbReference type="InterPro" id="IPR029044">
    <property type="entry name" value="Nucleotide-diphossugar_trans"/>
</dbReference>
<evidence type="ECO:0000256" key="1">
    <source>
        <dbReference type="ARBA" id="ARBA00006739"/>
    </source>
</evidence>